<dbReference type="EMBL" id="LAZR01029954">
    <property type="protein sequence ID" value="KKL58057.1"/>
    <property type="molecule type" value="Genomic_DNA"/>
</dbReference>
<dbReference type="AlphaFoldDB" id="A0A0F9G3Y6"/>
<sequence>MIVRLRLEYADAGTGQHGDARTEVSWLSSICLHSRLELWGWVSGLRYEVGNPLSQHCLAVGEDSMSLTASSASEGG</sequence>
<accession>A0A0F9G3Y6</accession>
<reference evidence="1" key="1">
    <citation type="journal article" date="2015" name="Nature">
        <title>Complex archaea that bridge the gap between prokaryotes and eukaryotes.</title>
        <authorList>
            <person name="Spang A."/>
            <person name="Saw J.H."/>
            <person name="Jorgensen S.L."/>
            <person name="Zaremba-Niedzwiedzka K."/>
            <person name="Martijn J."/>
            <person name="Lind A.E."/>
            <person name="van Eijk R."/>
            <person name="Schleper C."/>
            <person name="Guy L."/>
            <person name="Ettema T.J."/>
        </authorList>
    </citation>
    <scope>NUCLEOTIDE SEQUENCE</scope>
</reference>
<evidence type="ECO:0000313" key="1">
    <source>
        <dbReference type="EMBL" id="KKL58057.1"/>
    </source>
</evidence>
<proteinExistence type="predicted"/>
<name>A0A0F9G3Y6_9ZZZZ</name>
<organism evidence="1">
    <name type="scientific">marine sediment metagenome</name>
    <dbReference type="NCBI Taxonomy" id="412755"/>
    <lineage>
        <taxon>unclassified sequences</taxon>
        <taxon>metagenomes</taxon>
        <taxon>ecological metagenomes</taxon>
    </lineage>
</organism>
<comment type="caution">
    <text evidence="1">The sequence shown here is derived from an EMBL/GenBank/DDBJ whole genome shotgun (WGS) entry which is preliminary data.</text>
</comment>
<gene>
    <name evidence="1" type="ORF">LCGC14_2229230</name>
</gene>
<protein>
    <submittedName>
        <fullName evidence="1">Uncharacterized protein</fullName>
    </submittedName>
</protein>